<comment type="caution">
    <text evidence="4">The sequence shown here is derived from an EMBL/GenBank/DDBJ whole genome shotgun (WGS) entry which is preliminary data.</text>
</comment>
<organism evidence="4 5">
    <name type="scientific">Cnephaeus nilssonii</name>
    <name type="common">Northern bat</name>
    <name type="synonym">Eptesicus nilssonii</name>
    <dbReference type="NCBI Taxonomy" id="3371016"/>
    <lineage>
        <taxon>Eukaryota</taxon>
        <taxon>Metazoa</taxon>
        <taxon>Chordata</taxon>
        <taxon>Craniata</taxon>
        <taxon>Vertebrata</taxon>
        <taxon>Euteleostomi</taxon>
        <taxon>Mammalia</taxon>
        <taxon>Eutheria</taxon>
        <taxon>Laurasiatheria</taxon>
        <taxon>Chiroptera</taxon>
        <taxon>Yangochiroptera</taxon>
        <taxon>Vespertilionidae</taxon>
        <taxon>Cnephaeus</taxon>
    </lineage>
</organism>
<keyword evidence="2" id="KW-0675">Receptor</keyword>
<dbReference type="AlphaFoldDB" id="A0AA40LR47"/>
<dbReference type="EMBL" id="JAULJE010000005">
    <property type="protein sequence ID" value="KAK1342570.1"/>
    <property type="molecule type" value="Genomic_DNA"/>
</dbReference>
<feature type="transmembrane region" description="Helical" evidence="3">
    <location>
        <begin position="6"/>
        <end position="31"/>
    </location>
</feature>
<dbReference type="Proteomes" id="UP001177744">
    <property type="component" value="Unassembled WGS sequence"/>
</dbReference>
<keyword evidence="3" id="KW-0472">Membrane</keyword>
<evidence type="ECO:0000256" key="1">
    <source>
        <dbReference type="ARBA" id="ARBA00023040"/>
    </source>
</evidence>
<proteinExistence type="predicted"/>
<reference evidence="4" key="1">
    <citation type="submission" date="2023-06" db="EMBL/GenBank/DDBJ databases">
        <title>Reference genome for the Northern bat (Eptesicus nilssonii), a most northern bat species.</title>
        <authorList>
            <person name="Laine V.N."/>
            <person name="Pulliainen A.T."/>
            <person name="Lilley T.M."/>
        </authorList>
    </citation>
    <scope>NUCLEOTIDE SEQUENCE</scope>
    <source>
        <strain evidence="4">BLF_Eptnil</strain>
        <tissue evidence="4">Kidney</tissue>
    </source>
</reference>
<dbReference type="SUPFAM" id="SSF81321">
    <property type="entry name" value="Family A G protein-coupled receptor-like"/>
    <property type="match status" value="1"/>
</dbReference>
<keyword evidence="1" id="KW-0807">Transducer</keyword>
<evidence type="ECO:0000256" key="2">
    <source>
        <dbReference type="ARBA" id="ARBA00023170"/>
    </source>
</evidence>
<evidence type="ECO:0000313" key="5">
    <source>
        <dbReference type="Proteomes" id="UP001177744"/>
    </source>
</evidence>
<keyword evidence="3" id="KW-0812">Transmembrane</keyword>
<name>A0AA40LR47_CNENI</name>
<protein>
    <submittedName>
        <fullName evidence="4">Uncharacterized protein</fullName>
    </submittedName>
</protein>
<accession>A0AA40LR47</accession>
<keyword evidence="5" id="KW-1185">Reference proteome</keyword>
<evidence type="ECO:0000256" key="3">
    <source>
        <dbReference type="SAM" id="Phobius"/>
    </source>
</evidence>
<sequence length="96" mass="10015">MVYTTGALPIIIITPLVGISVSYTFNFAAVLRVPPTRGKQRAFSTGGSHLSVGVLIGVYFSPVFSHTAQKDTAAAVMYTVVTPRLNPSSAANATAT</sequence>
<dbReference type="PANTHER" id="PTHR48001">
    <property type="entry name" value="OLFACTORY RECEPTOR"/>
    <property type="match status" value="1"/>
</dbReference>
<keyword evidence="3" id="KW-1133">Transmembrane helix</keyword>
<keyword evidence="1" id="KW-0297">G-protein coupled receptor</keyword>
<gene>
    <name evidence="4" type="ORF">QTO34_015336</name>
</gene>
<evidence type="ECO:0000313" key="4">
    <source>
        <dbReference type="EMBL" id="KAK1342570.1"/>
    </source>
</evidence>
<dbReference type="GO" id="GO:0004930">
    <property type="term" value="F:G protein-coupled receptor activity"/>
    <property type="evidence" value="ECO:0007669"/>
    <property type="project" value="UniProtKB-KW"/>
</dbReference>